<dbReference type="AlphaFoldDB" id="A0A7J7ELG2"/>
<keyword evidence="3" id="KW-1185">Reference proteome</keyword>
<feature type="compositionally biased region" description="Polar residues" evidence="1">
    <location>
        <begin position="145"/>
        <end position="161"/>
    </location>
</feature>
<feature type="compositionally biased region" description="Polar residues" evidence="1">
    <location>
        <begin position="119"/>
        <end position="135"/>
    </location>
</feature>
<evidence type="ECO:0000313" key="2">
    <source>
        <dbReference type="EMBL" id="KAF5916256.1"/>
    </source>
</evidence>
<dbReference type="EMBL" id="JACDTQ010002731">
    <property type="protein sequence ID" value="KAF5916256.1"/>
    <property type="molecule type" value="Genomic_DNA"/>
</dbReference>
<organism evidence="2 3">
    <name type="scientific">Diceros bicornis minor</name>
    <name type="common">South-central black rhinoceros</name>
    <dbReference type="NCBI Taxonomy" id="77932"/>
    <lineage>
        <taxon>Eukaryota</taxon>
        <taxon>Metazoa</taxon>
        <taxon>Chordata</taxon>
        <taxon>Craniata</taxon>
        <taxon>Vertebrata</taxon>
        <taxon>Euteleostomi</taxon>
        <taxon>Mammalia</taxon>
        <taxon>Eutheria</taxon>
        <taxon>Laurasiatheria</taxon>
        <taxon>Perissodactyla</taxon>
        <taxon>Rhinocerotidae</taxon>
        <taxon>Diceros</taxon>
    </lineage>
</organism>
<sequence length="167" mass="16590">MDAEVAGRVYTGASLLALKSETAAAIQEATPSLSPTVKSVAVEMTGRKPGPAIADDSAKPSHLSPAPENSKGPALLAGHTSSSVVPSPLPLTTASHGQASPSGAVPASPSFGSAADLPTTPTLFQPAQNHASLSATPKMPAPQEEGNNGSPPTAASSSQANFLIFFP</sequence>
<gene>
    <name evidence="2" type="ORF">HPG69_007337</name>
</gene>
<feature type="compositionally biased region" description="Low complexity" evidence="1">
    <location>
        <begin position="80"/>
        <end position="115"/>
    </location>
</feature>
<proteinExistence type="predicted"/>
<feature type="region of interest" description="Disordered" evidence="1">
    <location>
        <begin position="44"/>
        <end position="167"/>
    </location>
</feature>
<name>A0A7J7ELG2_DICBM</name>
<comment type="caution">
    <text evidence="2">The sequence shown here is derived from an EMBL/GenBank/DDBJ whole genome shotgun (WGS) entry which is preliminary data.</text>
</comment>
<reference evidence="2 3" key="1">
    <citation type="journal article" date="2020" name="Mol. Biol. Evol.">
        <title>Interspecific Gene Flow and the Evolution of Specialization in Black and White Rhinoceros.</title>
        <authorList>
            <person name="Moodley Y."/>
            <person name="Westbury M.V."/>
            <person name="Russo I.M."/>
            <person name="Gopalakrishnan S."/>
            <person name="Rakotoarivelo A."/>
            <person name="Olsen R.A."/>
            <person name="Prost S."/>
            <person name="Tunstall T."/>
            <person name="Ryder O.A."/>
            <person name="Dalen L."/>
            <person name="Bruford M.W."/>
        </authorList>
    </citation>
    <scope>NUCLEOTIDE SEQUENCE [LARGE SCALE GENOMIC DNA]</scope>
    <source>
        <strain evidence="2">SBR-YM</strain>
        <tissue evidence="2">Skin</tissue>
    </source>
</reference>
<protein>
    <submittedName>
        <fullName evidence="2">Uncharacterized protein</fullName>
    </submittedName>
</protein>
<accession>A0A7J7ELG2</accession>
<evidence type="ECO:0000256" key="1">
    <source>
        <dbReference type="SAM" id="MobiDB-lite"/>
    </source>
</evidence>
<dbReference type="Proteomes" id="UP000551758">
    <property type="component" value="Unassembled WGS sequence"/>
</dbReference>
<evidence type="ECO:0000313" key="3">
    <source>
        <dbReference type="Proteomes" id="UP000551758"/>
    </source>
</evidence>